<dbReference type="InterPro" id="IPR016205">
    <property type="entry name" value="Glycerol_DH"/>
</dbReference>
<keyword evidence="7" id="KW-1185">Reference proteome</keyword>
<dbReference type="Gene3D" id="1.20.1090.10">
    <property type="entry name" value="Dehydroquinate synthase-like - alpha domain"/>
    <property type="match status" value="1"/>
</dbReference>
<evidence type="ECO:0000256" key="2">
    <source>
        <dbReference type="ARBA" id="ARBA00022723"/>
    </source>
</evidence>
<dbReference type="PROSITE" id="PS00913">
    <property type="entry name" value="ADH_IRON_1"/>
    <property type="match status" value="1"/>
</dbReference>
<dbReference type="AlphaFoldDB" id="A0A8K0UGN7"/>
<dbReference type="SUPFAM" id="SSF56796">
    <property type="entry name" value="Dehydroquinate synthase-like"/>
    <property type="match status" value="1"/>
</dbReference>
<dbReference type="NCBIfam" id="NF006941">
    <property type="entry name" value="PRK09423.1"/>
    <property type="match status" value="1"/>
</dbReference>
<dbReference type="Pfam" id="PF00465">
    <property type="entry name" value="Fe-ADH"/>
    <property type="match status" value="1"/>
</dbReference>
<evidence type="ECO:0000259" key="5">
    <source>
        <dbReference type="Pfam" id="PF00465"/>
    </source>
</evidence>
<dbReference type="Gene3D" id="3.40.50.1970">
    <property type="match status" value="1"/>
</dbReference>
<accession>A0A8K0UGN7</accession>
<dbReference type="EMBL" id="JAEVFJ010000037">
    <property type="protein sequence ID" value="KAH8091045.1"/>
    <property type="molecule type" value="Genomic_DNA"/>
</dbReference>
<dbReference type="PANTHER" id="PTHR43616">
    <property type="entry name" value="GLYCEROL DEHYDROGENASE"/>
    <property type="match status" value="1"/>
</dbReference>
<evidence type="ECO:0000256" key="4">
    <source>
        <dbReference type="ARBA" id="ARBA00023027"/>
    </source>
</evidence>
<comment type="similarity">
    <text evidence="1">Belongs to the iron-containing alcohol dehydrogenase family.</text>
</comment>
<protein>
    <submittedName>
        <fullName evidence="6">Glycerol dehydrogenase</fullName>
    </submittedName>
</protein>
<evidence type="ECO:0000256" key="3">
    <source>
        <dbReference type="ARBA" id="ARBA00023002"/>
    </source>
</evidence>
<keyword evidence="4" id="KW-0520">NAD</keyword>
<dbReference type="PIRSF" id="PIRSF000112">
    <property type="entry name" value="Glycerol_dehydrogenase"/>
    <property type="match status" value="1"/>
</dbReference>
<dbReference type="PANTHER" id="PTHR43616:SF5">
    <property type="entry name" value="GLYCEROL DEHYDROGENASE 1"/>
    <property type="match status" value="1"/>
</dbReference>
<reference evidence="6" key="1">
    <citation type="journal article" date="2021" name="New Phytol.">
        <title>Evolutionary innovations through gain and loss of genes in the ectomycorrhizal Boletales.</title>
        <authorList>
            <person name="Wu G."/>
            <person name="Miyauchi S."/>
            <person name="Morin E."/>
            <person name="Kuo A."/>
            <person name="Drula E."/>
            <person name="Varga T."/>
            <person name="Kohler A."/>
            <person name="Feng B."/>
            <person name="Cao Y."/>
            <person name="Lipzen A."/>
            <person name="Daum C."/>
            <person name="Hundley H."/>
            <person name="Pangilinan J."/>
            <person name="Johnson J."/>
            <person name="Barry K."/>
            <person name="LaButti K."/>
            <person name="Ng V."/>
            <person name="Ahrendt S."/>
            <person name="Min B."/>
            <person name="Choi I.G."/>
            <person name="Park H."/>
            <person name="Plett J.M."/>
            <person name="Magnuson J."/>
            <person name="Spatafora J.W."/>
            <person name="Nagy L.G."/>
            <person name="Henrissat B."/>
            <person name="Grigoriev I.V."/>
            <person name="Yang Z.L."/>
            <person name="Xu J."/>
            <person name="Martin F.M."/>
        </authorList>
    </citation>
    <scope>NUCLEOTIDE SEQUENCE</scope>
    <source>
        <strain evidence="6">KKN 215</strain>
    </source>
</reference>
<dbReference type="Proteomes" id="UP000813824">
    <property type="component" value="Unassembled WGS sequence"/>
</dbReference>
<evidence type="ECO:0000313" key="6">
    <source>
        <dbReference type="EMBL" id="KAH8091045.1"/>
    </source>
</evidence>
<evidence type="ECO:0000313" key="7">
    <source>
        <dbReference type="Proteomes" id="UP000813824"/>
    </source>
</evidence>
<feature type="domain" description="Alcohol dehydrogenase iron-type/glycerol dehydrogenase GldA" evidence="5">
    <location>
        <begin position="15"/>
        <end position="159"/>
    </location>
</feature>
<dbReference type="InterPro" id="IPR018211">
    <property type="entry name" value="ADH_Fe_CS"/>
</dbReference>
<dbReference type="PROSITE" id="PS00060">
    <property type="entry name" value="ADH_IRON_2"/>
    <property type="match status" value="1"/>
</dbReference>
<organism evidence="6 7">
    <name type="scientific">Cristinia sonorae</name>
    <dbReference type="NCBI Taxonomy" id="1940300"/>
    <lineage>
        <taxon>Eukaryota</taxon>
        <taxon>Fungi</taxon>
        <taxon>Dikarya</taxon>
        <taxon>Basidiomycota</taxon>
        <taxon>Agaricomycotina</taxon>
        <taxon>Agaricomycetes</taxon>
        <taxon>Agaricomycetidae</taxon>
        <taxon>Agaricales</taxon>
        <taxon>Pleurotineae</taxon>
        <taxon>Stephanosporaceae</taxon>
        <taxon>Cristinia</taxon>
    </lineage>
</organism>
<name>A0A8K0UGN7_9AGAR</name>
<comment type="caution">
    <text evidence="6">The sequence shown here is derived from an EMBL/GenBank/DDBJ whole genome shotgun (WGS) entry which is preliminary data.</text>
</comment>
<dbReference type="GO" id="GO:0046872">
    <property type="term" value="F:metal ion binding"/>
    <property type="evidence" value="ECO:0007669"/>
    <property type="project" value="UniProtKB-KW"/>
</dbReference>
<dbReference type="OrthoDB" id="339764at2759"/>
<keyword evidence="2" id="KW-0479">Metal-binding</keyword>
<sequence>MPNPKQITERYFQSPSKYIQGPSAIKNAALYLEKLGKKPLLACDSNVFNIAGKSLLTTLESHGFQITHVEFAGESSAQEIDRMVGLGEGCDFVIGMGGGKTMDTAKAVASKLNLSVAILPTTASTDAPCSALSVIYTPNGEFERYAFFHANPDVVLVDTTVIARAPARFLAAGMGDAIATNVEAKLCKNSINFGGGLQTEVASAIGNKCEEVLLKYGKLAYEANKVQAVTPAFEAVVEANTLMSGLGFESGGLAAAHAIHNGFTAIPSLHHLLHGEKVAFGTVAQLILIGAPSAELDVYLSFMLSVDLPITFAQLGIPDVSDDEIRRVAKLSCAPGETIWNMQDPVTEELVFGAIKGADAAGRAYIARVGKSA</sequence>
<evidence type="ECO:0000256" key="1">
    <source>
        <dbReference type="ARBA" id="ARBA00007358"/>
    </source>
</evidence>
<dbReference type="InterPro" id="IPR001670">
    <property type="entry name" value="ADH_Fe/GldA"/>
</dbReference>
<dbReference type="GO" id="GO:0016614">
    <property type="term" value="F:oxidoreductase activity, acting on CH-OH group of donors"/>
    <property type="evidence" value="ECO:0007669"/>
    <property type="project" value="InterPro"/>
</dbReference>
<proteinExistence type="inferred from homology"/>
<keyword evidence="3" id="KW-0560">Oxidoreductase</keyword>
<gene>
    <name evidence="6" type="ORF">BXZ70DRAFT_954067</name>
</gene>
<dbReference type="CDD" id="cd08170">
    <property type="entry name" value="GlyDH"/>
    <property type="match status" value="1"/>
</dbReference>